<comment type="caution">
    <text evidence="9">The sequence shown here is derived from an EMBL/GenBank/DDBJ whole genome shotgun (WGS) entry which is preliminary data.</text>
</comment>
<evidence type="ECO:0000256" key="5">
    <source>
        <dbReference type="ARBA" id="ARBA00022989"/>
    </source>
</evidence>
<evidence type="ECO:0000256" key="4">
    <source>
        <dbReference type="ARBA" id="ARBA00022692"/>
    </source>
</evidence>
<evidence type="ECO:0000256" key="7">
    <source>
        <dbReference type="SAM" id="Phobius"/>
    </source>
</evidence>
<dbReference type="Gene3D" id="3.40.720.10">
    <property type="entry name" value="Alkaline Phosphatase, subunit A"/>
    <property type="match status" value="1"/>
</dbReference>
<evidence type="ECO:0000313" key="9">
    <source>
        <dbReference type="EMBL" id="MBC5730875.1"/>
    </source>
</evidence>
<dbReference type="Pfam" id="PF00884">
    <property type="entry name" value="Sulfatase"/>
    <property type="match status" value="1"/>
</dbReference>
<dbReference type="PANTHER" id="PTHR47371:SF3">
    <property type="entry name" value="PHOSPHOGLYCEROL TRANSFERASE I"/>
    <property type="match status" value="1"/>
</dbReference>
<gene>
    <name evidence="9" type="ORF">H8S34_08535</name>
</gene>
<dbReference type="EMBL" id="JACOPR010000004">
    <property type="protein sequence ID" value="MBC5730875.1"/>
    <property type="molecule type" value="Genomic_DNA"/>
</dbReference>
<keyword evidence="6 7" id="KW-0472">Membrane</keyword>
<comment type="pathway">
    <text evidence="2">Cell wall biogenesis; lipoteichoic acid biosynthesis.</text>
</comment>
<sequence length="633" mass="69764">MTRDRILRFWRGPWRRNPWLRLPVIGFAPLLLLYLCQLITLQGAPEAAAWMDSHVQAVFFTYCFLFLLQQLLLLLTRRFFAAAAMLTLPLLLFSIANHLKEVLNGAPILASDLAMTGQAGQIAGFLRPGMELGTATWQGIGLALLLLVLAFLFSKGEPSPRWNRLPRRLGCLTLTLSLLGNLLWMPGSRALLSGPEGESQGERNQRLGLLSGMYSALCESAMEAPDAYTENNLNRILLQLEAAQEPADPQAQQPNIILILSESFFDITALPGITFAEDPIPNFHALQQEAAGGTFLSSAYAGGTGNVEMELFTGVPSAFPGASESLTTLSDRTTYSRLPSLVKALEGQGYETAMVHSYNDSLYNRAANLPAIGFDRLVYDEDFTVEPRYAGGYLSDDTLADQLLTLFVEKGDAPLFLYGLTMENHQPYYDGKFSSPSGIDYTCPSLTGADLGALDSLIHGLHDADAMLGKLVDALEDCGEPVLLVFLGDHLPGLSLGTSDSIYSKLGYSSSPNTEDWDTQELFRMHQTSYVVWNNYGAELEAPDLVSVSGMGTQILDWAGLWKPLWFTWVDQAGEDMLLYRERLFVDGAGMPYAAPPEESAETVSIYRSLVYDILYGEHYIAEELTCYTPERE</sequence>
<protein>
    <submittedName>
        <fullName evidence="9">LTA synthase family protein</fullName>
    </submittedName>
</protein>
<proteinExistence type="predicted"/>
<feature type="transmembrane region" description="Helical" evidence="7">
    <location>
        <begin position="79"/>
        <end position="99"/>
    </location>
</feature>
<accession>A0ABR7HTP1</accession>
<evidence type="ECO:0000256" key="2">
    <source>
        <dbReference type="ARBA" id="ARBA00004936"/>
    </source>
</evidence>
<evidence type="ECO:0000259" key="8">
    <source>
        <dbReference type="Pfam" id="PF00884"/>
    </source>
</evidence>
<feature type="transmembrane region" description="Helical" evidence="7">
    <location>
        <begin position="135"/>
        <end position="153"/>
    </location>
</feature>
<dbReference type="CDD" id="cd16015">
    <property type="entry name" value="LTA_synthase"/>
    <property type="match status" value="1"/>
</dbReference>
<name>A0ABR7HTP1_9FIRM</name>
<comment type="subcellular location">
    <subcellularLocation>
        <location evidence="1">Cell membrane</location>
        <topology evidence="1">Multi-pass membrane protein</topology>
    </subcellularLocation>
</comment>
<dbReference type="InterPro" id="IPR017850">
    <property type="entry name" value="Alkaline_phosphatase_core_sf"/>
</dbReference>
<dbReference type="PANTHER" id="PTHR47371">
    <property type="entry name" value="LIPOTEICHOIC ACID SYNTHASE"/>
    <property type="match status" value="1"/>
</dbReference>
<feature type="transmembrane region" description="Helical" evidence="7">
    <location>
        <begin position="47"/>
        <end position="67"/>
    </location>
</feature>
<feature type="transmembrane region" description="Helical" evidence="7">
    <location>
        <begin position="165"/>
        <end position="185"/>
    </location>
</feature>
<keyword evidence="10" id="KW-1185">Reference proteome</keyword>
<keyword evidence="3" id="KW-1003">Cell membrane</keyword>
<dbReference type="SUPFAM" id="SSF53649">
    <property type="entry name" value="Alkaline phosphatase-like"/>
    <property type="match status" value="1"/>
</dbReference>
<feature type="transmembrane region" description="Helical" evidence="7">
    <location>
        <begin position="20"/>
        <end position="41"/>
    </location>
</feature>
<evidence type="ECO:0000256" key="3">
    <source>
        <dbReference type="ARBA" id="ARBA00022475"/>
    </source>
</evidence>
<dbReference type="RefSeq" id="WP_186963723.1">
    <property type="nucleotide sequence ID" value="NZ_JACOPR010000004.1"/>
</dbReference>
<keyword evidence="4 7" id="KW-0812">Transmembrane</keyword>
<feature type="domain" description="Sulfatase N-terminal" evidence="8">
    <location>
        <begin position="254"/>
        <end position="560"/>
    </location>
</feature>
<reference evidence="9 10" key="1">
    <citation type="submission" date="2020-08" db="EMBL/GenBank/DDBJ databases">
        <title>Genome public.</title>
        <authorList>
            <person name="Liu C."/>
            <person name="Sun Q."/>
        </authorList>
    </citation>
    <scope>NUCLEOTIDE SEQUENCE [LARGE SCALE GENOMIC DNA]</scope>
    <source>
        <strain evidence="9 10">New-38</strain>
    </source>
</reference>
<dbReference type="Proteomes" id="UP000660021">
    <property type="component" value="Unassembled WGS sequence"/>
</dbReference>
<keyword evidence="5 7" id="KW-1133">Transmembrane helix</keyword>
<evidence type="ECO:0000256" key="1">
    <source>
        <dbReference type="ARBA" id="ARBA00004651"/>
    </source>
</evidence>
<evidence type="ECO:0000313" key="10">
    <source>
        <dbReference type="Proteomes" id="UP000660021"/>
    </source>
</evidence>
<organism evidence="9 10">
    <name type="scientific">Pseudoflavonifractor hominis</name>
    <dbReference type="NCBI Taxonomy" id="2763059"/>
    <lineage>
        <taxon>Bacteria</taxon>
        <taxon>Bacillati</taxon>
        <taxon>Bacillota</taxon>
        <taxon>Clostridia</taxon>
        <taxon>Eubacteriales</taxon>
        <taxon>Oscillospiraceae</taxon>
        <taxon>Pseudoflavonifractor</taxon>
    </lineage>
</organism>
<dbReference type="InterPro" id="IPR000917">
    <property type="entry name" value="Sulfatase_N"/>
</dbReference>
<dbReference type="InterPro" id="IPR050448">
    <property type="entry name" value="OpgB/LTA_synthase_biosynth"/>
</dbReference>
<evidence type="ECO:0000256" key="6">
    <source>
        <dbReference type="ARBA" id="ARBA00023136"/>
    </source>
</evidence>